<dbReference type="Proteomes" id="UP000735302">
    <property type="component" value="Unassembled WGS sequence"/>
</dbReference>
<reference evidence="4 5" key="1">
    <citation type="journal article" date="2021" name="Elife">
        <title>Chloroplast acquisition without the gene transfer in kleptoplastic sea slugs, Plakobranchus ocellatus.</title>
        <authorList>
            <person name="Maeda T."/>
            <person name="Takahashi S."/>
            <person name="Yoshida T."/>
            <person name="Shimamura S."/>
            <person name="Takaki Y."/>
            <person name="Nagai Y."/>
            <person name="Toyoda A."/>
            <person name="Suzuki Y."/>
            <person name="Arimoto A."/>
            <person name="Ishii H."/>
            <person name="Satoh N."/>
            <person name="Nishiyama T."/>
            <person name="Hasebe M."/>
            <person name="Maruyama T."/>
            <person name="Minagawa J."/>
            <person name="Obokata J."/>
            <person name="Shigenobu S."/>
        </authorList>
    </citation>
    <scope>NUCLEOTIDE SEQUENCE [LARGE SCALE GENOMIC DNA]</scope>
</reference>
<comment type="caution">
    <text evidence="4">The sequence shown here is derived from an EMBL/GenBank/DDBJ whole genome shotgun (WGS) entry which is preliminary data.</text>
</comment>
<evidence type="ECO:0000259" key="3">
    <source>
        <dbReference type="PROSITE" id="PS50102"/>
    </source>
</evidence>
<dbReference type="PANTHER" id="PTHR45735">
    <property type="entry name" value="CLEAVAGE STIMULATION FACTOR SUBUNIT 2"/>
    <property type="match status" value="1"/>
</dbReference>
<evidence type="ECO:0000313" key="4">
    <source>
        <dbReference type="EMBL" id="GFN80888.1"/>
    </source>
</evidence>
<gene>
    <name evidence="4" type="ORF">PoB_000739400</name>
</gene>
<sequence length="80" mass="8854">MTYRLYAANFITSILAIKMAAFAQANNFQFSLNDPNQAAAASAAERAQRSVFVGNIPYDATEEQLRDVFIQAGPVVSFRY</sequence>
<dbReference type="SUPFAM" id="SSF54928">
    <property type="entry name" value="RNA-binding domain, RBD"/>
    <property type="match status" value="1"/>
</dbReference>
<organism evidence="4 5">
    <name type="scientific">Plakobranchus ocellatus</name>
    <dbReference type="NCBI Taxonomy" id="259542"/>
    <lineage>
        <taxon>Eukaryota</taxon>
        <taxon>Metazoa</taxon>
        <taxon>Spiralia</taxon>
        <taxon>Lophotrochozoa</taxon>
        <taxon>Mollusca</taxon>
        <taxon>Gastropoda</taxon>
        <taxon>Heterobranchia</taxon>
        <taxon>Euthyneura</taxon>
        <taxon>Panpulmonata</taxon>
        <taxon>Sacoglossa</taxon>
        <taxon>Placobranchoidea</taxon>
        <taxon>Plakobranchidae</taxon>
        <taxon>Plakobranchus</taxon>
    </lineage>
</organism>
<accession>A0AAV3YFQ1</accession>
<evidence type="ECO:0000256" key="1">
    <source>
        <dbReference type="PROSITE-ProRule" id="PRU00176"/>
    </source>
</evidence>
<dbReference type="Pfam" id="PF00076">
    <property type="entry name" value="RRM_1"/>
    <property type="match status" value="1"/>
</dbReference>
<keyword evidence="1" id="KW-0694">RNA-binding</keyword>
<dbReference type="PROSITE" id="PS50102">
    <property type="entry name" value="RRM"/>
    <property type="match status" value="1"/>
</dbReference>
<dbReference type="AlphaFoldDB" id="A0AAV3YFQ1"/>
<evidence type="ECO:0000313" key="5">
    <source>
        <dbReference type="Proteomes" id="UP000735302"/>
    </source>
</evidence>
<keyword evidence="2" id="KW-0732">Signal</keyword>
<evidence type="ECO:0000256" key="2">
    <source>
        <dbReference type="SAM" id="SignalP"/>
    </source>
</evidence>
<dbReference type="GO" id="GO:0005847">
    <property type="term" value="C:mRNA cleavage and polyadenylation specificity factor complex"/>
    <property type="evidence" value="ECO:0007669"/>
    <property type="project" value="TreeGrafter"/>
</dbReference>
<feature type="domain" description="RRM" evidence="3">
    <location>
        <begin position="49"/>
        <end position="80"/>
    </location>
</feature>
<dbReference type="EMBL" id="BLXT01000847">
    <property type="protein sequence ID" value="GFN80888.1"/>
    <property type="molecule type" value="Genomic_DNA"/>
</dbReference>
<dbReference type="InterPro" id="IPR035979">
    <property type="entry name" value="RBD_domain_sf"/>
</dbReference>
<dbReference type="InterPro" id="IPR000504">
    <property type="entry name" value="RRM_dom"/>
</dbReference>
<proteinExistence type="predicted"/>
<feature type="chain" id="PRO_5043382886" evidence="2">
    <location>
        <begin position="26"/>
        <end position="80"/>
    </location>
</feature>
<feature type="signal peptide" evidence="2">
    <location>
        <begin position="1"/>
        <end position="25"/>
    </location>
</feature>
<dbReference type="Gene3D" id="3.30.70.330">
    <property type="match status" value="1"/>
</dbReference>
<dbReference type="GO" id="GO:0003729">
    <property type="term" value="F:mRNA binding"/>
    <property type="evidence" value="ECO:0007669"/>
    <property type="project" value="TreeGrafter"/>
</dbReference>
<dbReference type="InterPro" id="IPR012677">
    <property type="entry name" value="Nucleotide-bd_a/b_plait_sf"/>
</dbReference>
<keyword evidence="5" id="KW-1185">Reference proteome</keyword>
<protein>
    <submittedName>
        <fullName evidence="4">Cleavage stimulation factor subunit 2-like</fullName>
    </submittedName>
</protein>
<name>A0AAV3YFQ1_9GAST</name>
<dbReference type="PANTHER" id="PTHR45735:SF2">
    <property type="entry name" value="CLEAVAGE STIMULATION FACTOR SUBUNIT 2"/>
    <property type="match status" value="1"/>
</dbReference>